<dbReference type="SFLD" id="SFLDS00029">
    <property type="entry name" value="Radical_SAM"/>
    <property type="match status" value="1"/>
</dbReference>
<keyword evidence="2" id="KW-0560">Oxidoreductase</keyword>
<dbReference type="SMART" id="SM00729">
    <property type="entry name" value="Elp3"/>
    <property type="match status" value="1"/>
</dbReference>
<keyword evidence="3" id="KW-1185">Reference proteome</keyword>
<dbReference type="GO" id="GO:0051989">
    <property type="term" value="F:coproporphyrinogen dehydrogenase activity"/>
    <property type="evidence" value="ECO:0007669"/>
    <property type="project" value="UniProtKB-EC"/>
</dbReference>
<gene>
    <name evidence="2" type="ORF">VAMP_2n376</name>
</gene>
<comment type="caution">
    <text evidence="2">The sequence shown here is derived from an EMBL/GenBank/DDBJ whole genome shotgun (WGS) entry which is preliminary data.</text>
</comment>
<evidence type="ECO:0000313" key="2">
    <source>
        <dbReference type="EMBL" id="MBS8121453.1"/>
    </source>
</evidence>
<evidence type="ECO:0000313" key="3">
    <source>
        <dbReference type="Proteomes" id="UP000680365"/>
    </source>
</evidence>
<dbReference type="EMBL" id="JAEDAM010000001">
    <property type="protein sequence ID" value="MBS8121453.1"/>
    <property type="molecule type" value="Genomic_DNA"/>
</dbReference>
<protein>
    <submittedName>
        <fullName evidence="2">Coproporphyrinogen III oxidase</fullName>
        <ecNumber evidence="2">1.3.98.3</ecNumber>
    </submittedName>
</protein>
<dbReference type="EC" id="1.3.98.3" evidence="2"/>
<dbReference type="InterPro" id="IPR007197">
    <property type="entry name" value="rSAM"/>
</dbReference>
<dbReference type="SUPFAM" id="SSF102114">
    <property type="entry name" value="Radical SAM enzymes"/>
    <property type="match status" value="1"/>
</dbReference>
<dbReference type="SFLD" id="SFLDG01065">
    <property type="entry name" value="anaerobic_coproporphyrinogen-I"/>
    <property type="match status" value="1"/>
</dbReference>
<dbReference type="InterPro" id="IPR058240">
    <property type="entry name" value="rSAM_sf"/>
</dbReference>
<reference evidence="2 3" key="1">
    <citation type="journal article" date="2021" name="Nat. Commun.">
        <title>Reductive evolution and unique predatory mode in the CPR bacterium Vampirococcus lugosii.</title>
        <authorList>
            <person name="Moreira D."/>
            <person name="Zivanovic Y."/>
            <person name="Lopez-Archilla A.I."/>
            <person name="Iniesto M."/>
            <person name="Lopez-Garcia P."/>
        </authorList>
    </citation>
    <scope>NUCLEOTIDE SEQUENCE [LARGE SCALE GENOMIC DNA]</scope>
    <source>
        <strain evidence="2">Chiprana</strain>
    </source>
</reference>
<feature type="domain" description="Radical SAM core" evidence="1">
    <location>
        <begin position="1"/>
        <end position="245"/>
    </location>
</feature>
<dbReference type="Pfam" id="PF04055">
    <property type="entry name" value="Radical_SAM"/>
    <property type="match status" value="1"/>
</dbReference>
<organism evidence="2 3">
    <name type="scientific">Candidatus Vampirococcus lugosii</name>
    <dbReference type="NCBI Taxonomy" id="2789015"/>
    <lineage>
        <taxon>Bacteria</taxon>
        <taxon>Candidatus Absconditibacteriota</taxon>
        <taxon>Vampirococcus</taxon>
    </lineage>
</organism>
<evidence type="ECO:0000259" key="1">
    <source>
        <dbReference type="PROSITE" id="PS51918"/>
    </source>
</evidence>
<dbReference type="InterPro" id="IPR034505">
    <property type="entry name" value="Coproporphyrinogen-III_oxidase"/>
</dbReference>
<dbReference type="InterPro" id="IPR006638">
    <property type="entry name" value="Elp3/MiaA/NifB-like_rSAM"/>
</dbReference>
<dbReference type="PANTHER" id="PTHR13932">
    <property type="entry name" value="COPROPORPHYRINIGEN III OXIDASE"/>
    <property type="match status" value="1"/>
</dbReference>
<name>A0ABS5QJK0_9BACT</name>
<dbReference type="Proteomes" id="UP000680365">
    <property type="component" value="Unassembled WGS sequence"/>
</dbReference>
<dbReference type="PROSITE" id="PS51918">
    <property type="entry name" value="RADICAL_SAM"/>
    <property type="match status" value="1"/>
</dbReference>
<dbReference type="RefSeq" id="WP_213347984.1">
    <property type="nucleotide sequence ID" value="NZ_JAEDAM010000001.1"/>
</dbReference>
<accession>A0ABS5QJK0</accession>
<sequence>MLSLYIHIPFCKKKCSYCDFFIAPVDKIDEKKTFIGKYNKSLLNQIDYYSKIFANEKIKTIYFGGGTPLLLGKENIFNIINNLLENFDLSNCEEINFELNPDPFDEVLDFIDSFNKTYFNFFRIRYSFGIQSLNDEVLKYTNRNYYYNTLISFIRTLTDYKQVNNVFNFDFIAFGAIDDFGNWLPDYKKKFLSDFIFSGFADSFSIYTLELFPGSVMYSNYTSNNEKVYQEFDNFKKILMNSGYKRYEISNFEISGKRSLHNMIYWNMGQYLGLGMGASSFLYRDYADQIFKKLNTEIKAVRFENTKNWKFFFENKFYDYKNIFEMKKNDLLVDKFFMGLRTKEGLQNFEKFDDVLVENWQDIKKELEINNFMKTKDGRTFLKSKGMDVYNDIISKFLKYI</sequence>
<dbReference type="PANTHER" id="PTHR13932:SF5">
    <property type="entry name" value="RADICAL S-ADENOSYL METHIONINE DOMAIN-CONTAINING PROTEIN 1, MITOCHONDRIAL"/>
    <property type="match status" value="1"/>
</dbReference>
<proteinExistence type="predicted"/>